<evidence type="ECO:0000256" key="8">
    <source>
        <dbReference type="ARBA" id="ARBA00022927"/>
    </source>
</evidence>
<feature type="repeat" description="WD" evidence="10">
    <location>
        <begin position="247"/>
        <end position="287"/>
    </location>
</feature>
<dbReference type="SMART" id="SM00913">
    <property type="entry name" value="IBN_N"/>
    <property type="match status" value="1"/>
</dbReference>
<proteinExistence type="inferred from homology"/>
<evidence type="ECO:0000256" key="10">
    <source>
        <dbReference type="PROSITE-ProRule" id="PRU00221"/>
    </source>
</evidence>
<feature type="repeat" description="WD" evidence="10">
    <location>
        <begin position="200"/>
        <end position="246"/>
    </location>
</feature>
<dbReference type="InterPro" id="IPR012972">
    <property type="entry name" value="NLE"/>
</dbReference>
<feature type="region of interest" description="Disordered" evidence="11">
    <location>
        <begin position="667"/>
        <end position="687"/>
    </location>
</feature>
<evidence type="ECO:0000313" key="14">
    <source>
        <dbReference type="Proteomes" id="UP001607303"/>
    </source>
</evidence>
<dbReference type="SMART" id="SM00320">
    <property type="entry name" value="WD40"/>
    <property type="match status" value="8"/>
</dbReference>
<dbReference type="InterPro" id="IPR019775">
    <property type="entry name" value="WD40_repeat_CS"/>
</dbReference>
<dbReference type="PROSITE" id="PS00678">
    <property type="entry name" value="WD_REPEATS_1"/>
    <property type="match status" value="2"/>
</dbReference>
<evidence type="ECO:0000259" key="12">
    <source>
        <dbReference type="SMART" id="SM00913"/>
    </source>
</evidence>
<evidence type="ECO:0000256" key="6">
    <source>
        <dbReference type="ARBA" id="ARBA00022574"/>
    </source>
</evidence>
<comment type="similarity">
    <text evidence="3">Belongs to the exportin family.</text>
</comment>
<protein>
    <submittedName>
        <fullName evidence="13">Exportin-6 isoform X1</fullName>
    </submittedName>
</protein>
<dbReference type="InterPro" id="IPR011989">
    <property type="entry name" value="ARM-like"/>
</dbReference>
<keyword evidence="5" id="KW-0963">Cytoplasm</keyword>
<keyword evidence="9" id="KW-0539">Nucleus</keyword>
<feature type="repeat" description="WD" evidence="10">
    <location>
        <begin position="157"/>
        <end position="198"/>
    </location>
</feature>
<comment type="caution">
    <text evidence="13">The sequence shown here is derived from an EMBL/GenBank/DDBJ whole genome shotgun (WGS) entry which is preliminary data.</text>
</comment>
<dbReference type="GO" id="GO:0006913">
    <property type="term" value="P:nucleocytoplasmic transport"/>
    <property type="evidence" value="ECO:0007669"/>
    <property type="project" value="UniProtKB-ARBA"/>
</dbReference>
<dbReference type="InterPro" id="IPR040016">
    <property type="entry name" value="XPO6"/>
</dbReference>
<dbReference type="InterPro" id="IPR036322">
    <property type="entry name" value="WD40_repeat_dom_sf"/>
</dbReference>
<evidence type="ECO:0000256" key="9">
    <source>
        <dbReference type="ARBA" id="ARBA00023242"/>
    </source>
</evidence>
<dbReference type="Pfam" id="PF03810">
    <property type="entry name" value="IBN_N"/>
    <property type="match status" value="1"/>
</dbReference>
<dbReference type="GO" id="GO:0005730">
    <property type="term" value="C:nucleolus"/>
    <property type="evidence" value="ECO:0007669"/>
    <property type="project" value="UniProtKB-SubCell"/>
</dbReference>
<dbReference type="EMBL" id="JAYRBN010000066">
    <property type="protein sequence ID" value="KAL2736588.1"/>
    <property type="molecule type" value="Genomic_DNA"/>
</dbReference>
<evidence type="ECO:0000313" key="13">
    <source>
        <dbReference type="EMBL" id="KAL2736588.1"/>
    </source>
</evidence>
<dbReference type="PANTHER" id="PTHR21452">
    <property type="entry name" value="EXPORTIN-6"/>
    <property type="match status" value="1"/>
</dbReference>
<feature type="repeat" description="WD" evidence="10">
    <location>
        <begin position="405"/>
        <end position="446"/>
    </location>
</feature>
<dbReference type="InterPro" id="IPR001680">
    <property type="entry name" value="WD40_rpt"/>
</dbReference>
<dbReference type="GO" id="GO:0015031">
    <property type="term" value="P:protein transport"/>
    <property type="evidence" value="ECO:0007669"/>
    <property type="project" value="UniProtKB-KW"/>
</dbReference>
<keyword evidence="4" id="KW-0813">Transport</keyword>
<dbReference type="PROSITE" id="PS50082">
    <property type="entry name" value="WD_REPEATS_2"/>
    <property type="match status" value="7"/>
</dbReference>
<dbReference type="Pfam" id="PF08154">
    <property type="entry name" value="NLE"/>
    <property type="match status" value="1"/>
</dbReference>
<keyword evidence="14" id="KW-1185">Reference proteome</keyword>
<evidence type="ECO:0000256" key="11">
    <source>
        <dbReference type="SAM" id="MobiDB-lite"/>
    </source>
</evidence>
<dbReference type="InterPro" id="IPR015943">
    <property type="entry name" value="WD40/YVTN_repeat-like_dom_sf"/>
</dbReference>
<evidence type="ECO:0000256" key="4">
    <source>
        <dbReference type="ARBA" id="ARBA00022448"/>
    </source>
</evidence>
<dbReference type="PANTHER" id="PTHR21452:SF4">
    <property type="entry name" value="EXPORTIN-6"/>
    <property type="match status" value="1"/>
</dbReference>
<dbReference type="PRINTS" id="PR00320">
    <property type="entry name" value="GPROTEINBRPT"/>
</dbReference>
<evidence type="ECO:0000256" key="1">
    <source>
        <dbReference type="ARBA" id="ARBA00004496"/>
    </source>
</evidence>
<keyword evidence="6 10" id="KW-0853">WD repeat</keyword>
<dbReference type="InterPro" id="IPR001494">
    <property type="entry name" value="Importin-beta_N"/>
</dbReference>
<accession>A0ABD2BUY7</accession>
<dbReference type="Gene3D" id="2.130.10.10">
    <property type="entry name" value="YVTN repeat-like/Quinoprotein amine dehydrogenase"/>
    <property type="match status" value="1"/>
</dbReference>
<dbReference type="SUPFAM" id="SSF48371">
    <property type="entry name" value="ARM repeat"/>
    <property type="match status" value="1"/>
</dbReference>
<gene>
    <name evidence="13" type="ORF">V1477_013097</name>
</gene>
<dbReference type="SUPFAM" id="SSF50978">
    <property type="entry name" value="WD40 repeat-like"/>
    <property type="match status" value="1"/>
</dbReference>
<dbReference type="Proteomes" id="UP001607303">
    <property type="component" value="Unassembled WGS sequence"/>
</dbReference>
<dbReference type="GO" id="GO:0005737">
    <property type="term" value="C:cytoplasm"/>
    <property type="evidence" value="ECO:0007669"/>
    <property type="project" value="UniProtKB-SubCell"/>
</dbReference>
<dbReference type="InterPro" id="IPR020472">
    <property type="entry name" value="WD40_PAC1"/>
</dbReference>
<evidence type="ECO:0000256" key="3">
    <source>
        <dbReference type="ARBA" id="ARBA00009466"/>
    </source>
</evidence>
<reference evidence="13 14" key="1">
    <citation type="journal article" date="2024" name="Ann. Entomol. Soc. Am.">
        <title>Genomic analyses of the southern and eastern yellowjacket wasps (Hymenoptera: Vespidae) reveal evolutionary signatures of social life.</title>
        <authorList>
            <person name="Catto M.A."/>
            <person name="Caine P.B."/>
            <person name="Orr S.E."/>
            <person name="Hunt B.G."/>
            <person name="Goodisman M.A.D."/>
        </authorList>
    </citation>
    <scope>NUCLEOTIDE SEQUENCE [LARGE SCALE GENOMIC DNA]</scope>
    <source>
        <strain evidence="13">232</strain>
        <tissue evidence="13">Head and thorax</tissue>
    </source>
</reference>
<dbReference type="InterPro" id="IPR013598">
    <property type="entry name" value="Exportin-1/Importin-b-like"/>
</dbReference>
<dbReference type="Pfam" id="PF00400">
    <property type="entry name" value="WD40"/>
    <property type="match status" value="7"/>
</dbReference>
<feature type="domain" description="Importin N-terminal" evidence="12">
    <location>
        <begin position="503"/>
        <end position="586"/>
    </location>
</feature>
<evidence type="ECO:0000256" key="7">
    <source>
        <dbReference type="ARBA" id="ARBA00022737"/>
    </source>
</evidence>
<evidence type="ECO:0000256" key="2">
    <source>
        <dbReference type="ARBA" id="ARBA00004604"/>
    </source>
</evidence>
<dbReference type="InterPro" id="IPR016024">
    <property type="entry name" value="ARM-type_fold"/>
</dbReference>
<feature type="repeat" description="WD" evidence="10">
    <location>
        <begin position="447"/>
        <end position="472"/>
    </location>
</feature>
<keyword evidence="8" id="KW-0653">Protein transport</keyword>
<name>A0ABD2BUY7_VESMC</name>
<dbReference type="Pfam" id="PF08389">
    <property type="entry name" value="Xpo1"/>
    <property type="match status" value="1"/>
</dbReference>
<feature type="repeat" description="WD" evidence="10">
    <location>
        <begin position="115"/>
        <end position="156"/>
    </location>
</feature>
<organism evidence="13 14">
    <name type="scientific">Vespula maculifrons</name>
    <name type="common">Eastern yellow jacket</name>
    <name type="synonym">Wasp</name>
    <dbReference type="NCBI Taxonomy" id="7453"/>
    <lineage>
        <taxon>Eukaryota</taxon>
        <taxon>Metazoa</taxon>
        <taxon>Ecdysozoa</taxon>
        <taxon>Arthropoda</taxon>
        <taxon>Hexapoda</taxon>
        <taxon>Insecta</taxon>
        <taxon>Pterygota</taxon>
        <taxon>Neoptera</taxon>
        <taxon>Endopterygota</taxon>
        <taxon>Hymenoptera</taxon>
        <taxon>Apocrita</taxon>
        <taxon>Aculeata</taxon>
        <taxon>Vespoidea</taxon>
        <taxon>Vespidae</taxon>
        <taxon>Vespinae</taxon>
        <taxon>Vespula</taxon>
    </lineage>
</organism>
<dbReference type="Gene3D" id="1.25.10.10">
    <property type="entry name" value="Leucine-rich Repeat Variant"/>
    <property type="match status" value="1"/>
</dbReference>
<comment type="subcellular location">
    <subcellularLocation>
        <location evidence="1">Cytoplasm</location>
    </subcellularLocation>
    <subcellularLocation>
        <location evidence="2">Nucleus</location>
        <location evidence="2">Nucleolus</location>
    </subcellularLocation>
</comment>
<dbReference type="PROSITE" id="PS50294">
    <property type="entry name" value="WD_REPEATS_REGION"/>
    <property type="match status" value="6"/>
</dbReference>
<sequence length="1505" mass="169923">MSVNMNKRKLNDEMDNKPTRVLSRFKSDTGEILSGGLLDLPVNITVNKLQAICNALLQHEEPVPLAFYVNNIEITDTLEKNIEKNFSVSENVLEIIYQPQAIFKVKAVTRCTGSLEGHKEAVISIAFSPDGKYLASGSGDTTVRFWDIYTQTPYYTCEGHKHWVLCISWSPCGNKLVSACKNGMILQWDPKTGKQVGKTMIGHKMWVTSLSWEPYHRNPDCRYLISASKDCDLRIWDTTFSRTIRVLSGHTKSVTCVKWGGSGLIYSASQDRTIRVWRAEDGILCRTLEGHGHWVNTLALNVDYALRTGPFQLSNTKDKIENPLEYAKKQYTSVGEEKLVSGSDDFTLFLWKPEKEKKPIARMTGHQQLINDVKFSPDGRIIASASFDKSIKLWDSNTGNYIASLRGHVQAVYSITWSADSRLLLSGSADSTLKVWSMKTKKLYEDLPGHADEVYAVDWSPDGLRVASGGKDKDDDAAALQSLEHLMTEFFSSETTNERKRTIERSFQEFAARIDSWRPCLHFLSSTSNHYVSMFALSTLETTIGRRWPILPWEDRALTRSTLYTLSLEKTVVPFVRNKVVKLVVDIARHDWPHFYPDFYSNILQLLGHKHTRLLGLVYLRTASEELATPREDLPVQRKNELLRLLSAQVPLTLDTLTVLLQETTKLRNRSGTATPPPSPTSGQTIPPTRAVLDVEGLATGTSEVCIATLQVLAHLFSWIALTDHITTNLLDAVFSCARYHDTMNGKQVEMVVQAVTTINELLYRPLCSPNVTERLLLEIFQNGVNLFQLMERLDSIDESYMGKMTEFLQLFVTNHLKRVESCPKFPVNTLLEVLCHHTFQQCSTVNGYLRCLDIWTVLLESTQSQYSAVALALAERVLQKMSFKFNARALRELDTENLDENEETEWQHFLRCNIECLAKVADVSPIPVFTLLYHSWKEGLIVFGELGTAISNNQIILLNDTEASNVHAHLRDLASTTQTLARLYSVFIGDQSAIDQSLAEEVVSQTLDACIFARDNQLYKAALQPATIVLDLIEVHSQLLASLQAWCHWIAKRPEKTKETLCQRCVNSCVWPLTYTTTSCDLPPPFNLVHSATHLFQSITAILRPILWDHTTFRNLISMRTYPSLKPDTIKVLRRALINGIILPTGDGAIRERLIGTMIGSLSEPLGAQGQPVPSDSTILMTIPSLTQLLEDCSSSSTTIKKMLHSNLKPSIDRSLELLPYLIRYHNICEVVLNFLHSVFLVLQQQLGPEFTQTAVQGMLQIYTRENISAGPALDQLLEILILVISAPTSAFKAFIPSVTNLCLGHVWPAVGNDLSAFPDTTIVLLKLFYSILTHQWQYFYNTSVLRTLGHPDEDEPVEHKEELVAILEAFGQALLQPDVNIFRQSLQSLEQLNVRWRLYQRSIFKVHLLERFLMALFTVLFQQSHNLLADEIAAAVHSLASVNIGWFFQHFLPTFLSSCEGVDDMQRATLLDNFDKSTDQPTLTRSVLQLISDLRCYQLCRPG</sequence>
<keyword evidence="7" id="KW-0677">Repeat</keyword>
<feature type="repeat" description="WD" evidence="10">
    <location>
        <begin position="363"/>
        <end position="404"/>
    </location>
</feature>
<dbReference type="CDD" id="cd00200">
    <property type="entry name" value="WD40"/>
    <property type="match status" value="1"/>
</dbReference>
<evidence type="ECO:0000256" key="5">
    <source>
        <dbReference type="ARBA" id="ARBA00022490"/>
    </source>
</evidence>